<evidence type="ECO:0000256" key="6">
    <source>
        <dbReference type="PROSITE-ProRule" id="PRU00309"/>
    </source>
</evidence>
<dbReference type="GO" id="GO:0005634">
    <property type="term" value="C:nucleus"/>
    <property type="evidence" value="ECO:0007669"/>
    <property type="project" value="InterPro"/>
</dbReference>
<feature type="compositionally biased region" description="Polar residues" evidence="7">
    <location>
        <begin position="349"/>
        <end position="364"/>
    </location>
</feature>
<dbReference type="KEGG" id="dci:103524888"/>
<dbReference type="PaxDb" id="121845-A0A1S4ESX3"/>
<feature type="domain" description="C2H2-type" evidence="8">
    <location>
        <begin position="580"/>
        <end position="608"/>
    </location>
</feature>
<evidence type="ECO:0000313" key="10">
    <source>
        <dbReference type="Proteomes" id="UP000079169"/>
    </source>
</evidence>
<keyword evidence="3" id="KW-0862">Zinc</keyword>
<evidence type="ECO:0000259" key="8">
    <source>
        <dbReference type="PROSITE" id="PS50157"/>
    </source>
</evidence>
<reference evidence="11 12" key="1">
    <citation type="submission" date="2023-09" db="UniProtKB">
        <authorList>
            <consortium name="RefSeq"/>
        </authorList>
    </citation>
    <scope>IDENTIFICATION</scope>
</reference>
<dbReference type="GO" id="GO:0008270">
    <property type="term" value="F:zinc ion binding"/>
    <property type="evidence" value="ECO:0007669"/>
    <property type="project" value="UniProtKB-KW"/>
</dbReference>
<protein>
    <submittedName>
        <fullName evidence="11 12">Uncharacterized protein LOC103524888</fullName>
    </submittedName>
</protein>
<dbReference type="SMART" id="SM00692">
    <property type="entry name" value="DM3"/>
    <property type="match status" value="1"/>
</dbReference>
<evidence type="ECO:0000313" key="11">
    <source>
        <dbReference type="RefSeq" id="XP_008488152.1"/>
    </source>
</evidence>
<evidence type="ECO:0000256" key="2">
    <source>
        <dbReference type="ARBA" id="ARBA00022771"/>
    </source>
</evidence>
<dbReference type="InterPro" id="IPR013087">
    <property type="entry name" value="Znf_C2H2_type"/>
</dbReference>
<dbReference type="SUPFAM" id="SSF57716">
    <property type="entry name" value="Glucocorticoid receptor-like (DNA-binding domain)"/>
    <property type="match status" value="1"/>
</dbReference>
<dbReference type="RefSeq" id="XP_017305278.1">
    <property type="nucleotide sequence ID" value="XM_017449789.2"/>
</dbReference>
<gene>
    <name evidence="11 12" type="primary">LOC103524888</name>
</gene>
<evidence type="ECO:0000313" key="12">
    <source>
        <dbReference type="RefSeq" id="XP_017305278.1"/>
    </source>
</evidence>
<proteinExistence type="predicted"/>
<evidence type="ECO:0000256" key="7">
    <source>
        <dbReference type="SAM" id="MobiDB-lite"/>
    </source>
</evidence>
<evidence type="ECO:0000259" key="9">
    <source>
        <dbReference type="PROSITE" id="PS50950"/>
    </source>
</evidence>
<keyword evidence="1" id="KW-0479">Metal-binding</keyword>
<keyword evidence="10" id="KW-1185">Reference proteome</keyword>
<dbReference type="InterPro" id="IPR012934">
    <property type="entry name" value="Znf_AD"/>
</dbReference>
<dbReference type="SMART" id="SM00980">
    <property type="entry name" value="THAP"/>
    <property type="match status" value="1"/>
</dbReference>
<evidence type="ECO:0000256" key="3">
    <source>
        <dbReference type="ARBA" id="ARBA00022833"/>
    </source>
</evidence>
<sequence>MTALCNFCAQTFTNGCLVDLSASPLMMEKVQKYLPCLDMKLKPLHMCPSCKGAVDQWNVFYLKCAHVQKSLPSLQEKCSTPPVVTKRKRTYCCAKYCANTDVDEKMFHLPKIASRAKQWLLNADRLDLLQGDFNMDSLRRKNLTLCRQHFESKMFNNELKLSLVSNALPTLFKSGLEYKKAREEEVQSVVYEGQRKIRPKPPDHSREQRTGPCDKANPASLPENKENKTSNLIGPENATNDVIGPIVFLTQDTSVMTEQYQTTIPFPINSQVVLLESNVPTGSQVVLLESGDSNVNAFQLENMGMKSGDVSLSAIDFHAINSNSCLNGMGDLHYSDAVILSLDTDLSKTNTPSASDPMSSSHLNSKTEEESNTFMSTDSTDNPEDIMSLKPLDSKSPCVLSGDVALCETSNPSTLPSQSSGSSDILISSNESQALSASSSEQNMGKSNEIENLNLNSTDHLESNTLEMASLDAPEELSLFKLDLIDGSLESEHLSSSIQFIDNSEHTLSEVKSIQFTDSEHALSEVKSIQFTDNTEHTLSEGKPSHHDDHVPSMSSYSVLDYDTSRLLNGHLVSSRMLMYSCKFCGDTLLTEGLLRNHCKLYHSMYHEDNES</sequence>
<evidence type="ECO:0000256" key="4">
    <source>
        <dbReference type="ARBA" id="ARBA00023125"/>
    </source>
</evidence>
<dbReference type="GeneID" id="103524888"/>
<evidence type="ECO:0000256" key="1">
    <source>
        <dbReference type="ARBA" id="ARBA00022723"/>
    </source>
</evidence>
<dbReference type="GO" id="GO:0003677">
    <property type="term" value="F:DNA binding"/>
    <property type="evidence" value="ECO:0007669"/>
    <property type="project" value="UniProtKB-UniRule"/>
</dbReference>
<dbReference type="InterPro" id="IPR006612">
    <property type="entry name" value="THAP_Znf"/>
</dbReference>
<dbReference type="PROSITE" id="PS00028">
    <property type="entry name" value="ZINC_FINGER_C2H2_1"/>
    <property type="match status" value="1"/>
</dbReference>
<feature type="region of interest" description="Disordered" evidence="7">
    <location>
        <begin position="191"/>
        <end position="236"/>
    </location>
</feature>
<name>A0A1S4ESX3_DIACI</name>
<dbReference type="RefSeq" id="XP_008488152.1">
    <property type="nucleotide sequence ID" value="XM_008489930.3"/>
</dbReference>
<dbReference type="Pfam" id="PF05485">
    <property type="entry name" value="THAP"/>
    <property type="match status" value="1"/>
</dbReference>
<feature type="compositionally biased region" description="Basic and acidic residues" evidence="7">
    <location>
        <begin position="200"/>
        <end position="209"/>
    </location>
</feature>
<dbReference type="SMART" id="SM00868">
    <property type="entry name" value="zf-AD"/>
    <property type="match status" value="1"/>
</dbReference>
<feature type="region of interest" description="Disordered" evidence="7">
    <location>
        <begin position="349"/>
        <end position="393"/>
    </location>
</feature>
<dbReference type="Proteomes" id="UP000079169">
    <property type="component" value="Unplaced"/>
</dbReference>
<accession>A0A1S4ESX3</accession>
<keyword evidence="2 5" id="KW-0863">Zinc-finger</keyword>
<dbReference type="PROSITE" id="PS50157">
    <property type="entry name" value="ZINC_FINGER_C2H2_2"/>
    <property type="match status" value="1"/>
</dbReference>
<dbReference type="STRING" id="121845.A0A1S4ESX3"/>
<organism evidence="12">
    <name type="scientific">Diaphorina citri</name>
    <name type="common">Asian citrus psyllid</name>
    <dbReference type="NCBI Taxonomy" id="121845"/>
    <lineage>
        <taxon>Eukaryota</taxon>
        <taxon>Metazoa</taxon>
        <taxon>Ecdysozoa</taxon>
        <taxon>Arthropoda</taxon>
        <taxon>Hexapoda</taxon>
        <taxon>Insecta</taxon>
        <taxon>Pterygota</taxon>
        <taxon>Neoptera</taxon>
        <taxon>Paraneoptera</taxon>
        <taxon>Hemiptera</taxon>
        <taxon>Sternorrhyncha</taxon>
        <taxon>Psylloidea</taxon>
        <taxon>Psyllidae</taxon>
        <taxon>Diaphorininae</taxon>
        <taxon>Diaphorina</taxon>
    </lineage>
</organism>
<dbReference type="AlphaFoldDB" id="A0A1S4ESX3"/>
<dbReference type="PROSITE" id="PS50950">
    <property type="entry name" value="ZF_THAP"/>
    <property type="match status" value="1"/>
</dbReference>
<feature type="domain" description="THAP-type" evidence="9">
    <location>
        <begin position="88"/>
        <end position="172"/>
    </location>
</feature>
<keyword evidence="4 6" id="KW-0238">DNA-binding</keyword>
<evidence type="ECO:0000256" key="5">
    <source>
        <dbReference type="PROSITE-ProRule" id="PRU00042"/>
    </source>
</evidence>